<reference evidence="2 3" key="1">
    <citation type="journal article" date="2013" name="J. Biotechnol.">
        <title>Establishment and interpretation of the genome sequence of the phytopathogenic fungus Rhizoctonia solani AG1-IB isolate 7/3/14.</title>
        <authorList>
            <person name="Wibberg D.W."/>
            <person name="Jelonek L.J."/>
            <person name="Rupp O.R."/>
            <person name="Hennig M.H."/>
            <person name="Eikmeyer F.E."/>
            <person name="Goesmann A.G."/>
            <person name="Hartmann A.H."/>
            <person name="Borriss R.B."/>
            <person name="Grosch R.G."/>
            <person name="Puehler A.P."/>
            <person name="Schlueter A.S."/>
        </authorList>
    </citation>
    <scope>NUCLEOTIDE SEQUENCE [LARGE SCALE GENOMIC DNA]</scope>
    <source>
        <strain evidence="3">AG1-IB / isolate 7/3/14</strain>
    </source>
</reference>
<protein>
    <submittedName>
        <fullName evidence="2">Uncharacterized protein</fullName>
    </submittedName>
</protein>
<gene>
    <name evidence="2" type="ORF">BN14_05620</name>
</gene>
<evidence type="ECO:0000256" key="1">
    <source>
        <dbReference type="SAM" id="MobiDB-lite"/>
    </source>
</evidence>
<feature type="region of interest" description="Disordered" evidence="1">
    <location>
        <begin position="27"/>
        <end position="47"/>
    </location>
</feature>
<accession>M5BWE9</accession>
<comment type="caution">
    <text evidence="2">The sequence shown here is derived from an EMBL/GenBank/DDBJ whole genome shotgun (WGS) entry which is preliminary data.</text>
</comment>
<dbReference type="Proteomes" id="UP000012065">
    <property type="component" value="Unassembled WGS sequence"/>
</dbReference>
<name>M5BWE9_THACB</name>
<proteinExistence type="predicted"/>
<evidence type="ECO:0000313" key="3">
    <source>
        <dbReference type="Proteomes" id="UP000012065"/>
    </source>
</evidence>
<feature type="compositionally biased region" description="Acidic residues" evidence="1">
    <location>
        <begin position="191"/>
        <end position="202"/>
    </location>
</feature>
<evidence type="ECO:0000313" key="2">
    <source>
        <dbReference type="EMBL" id="CCO31574.1"/>
    </source>
</evidence>
<feature type="region of interest" description="Disordered" evidence="1">
    <location>
        <begin position="191"/>
        <end position="243"/>
    </location>
</feature>
<organism evidence="2 3">
    <name type="scientific">Thanatephorus cucumeris (strain AG1-IB / isolate 7/3/14)</name>
    <name type="common">Lettuce bottom rot fungus</name>
    <name type="synonym">Rhizoctonia solani</name>
    <dbReference type="NCBI Taxonomy" id="1108050"/>
    <lineage>
        <taxon>Eukaryota</taxon>
        <taxon>Fungi</taxon>
        <taxon>Dikarya</taxon>
        <taxon>Basidiomycota</taxon>
        <taxon>Agaricomycotina</taxon>
        <taxon>Agaricomycetes</taxon>
        <taxon>Cantharellales</taxon>
        <taxon>Ceratobasidiaceae</taxon>
        <taxon>Rhizoctonia</taxon>
        <taxon>Rhizoctonia solani AG-1</taxon>
    </lineage>
</organism>
<dbReference type="AlphaFoldDB" id="M5BWE9"/>
<feature type="region of interest" description="Disordered" evidence="1">
    <location>
        <begin position="67"/>
        <end position="107"/>
    </location>
</feature>
<sequence>MSPKSKTTNPSKPADPLAHLSLAERKALAQPHKQALRTTRCSAGTNDTLPEVAKLVSALPKRVQFADEEDVGHTVELDGSGVEDEGEGNGEGNGVGSSGSDDGDGNTGARTAEWIIIQGVGKYCPCGEIGWRKVGRYYNHRVPKKDQRKWDCIKDKDGCMTKRKKPTGDGAGSEIHDAVLNLEAERLAQEETADLDDEEWSDSDVPVEKDNVKPQEPSVKSEPNEAILAPTPAPFGQSESKGKAREPDIIVIKSTDNEAAPPNIVPAKQKVNSSATAGLGVKAEPRTTYYAAKVPQVTEVKSTADRCRDAQTTLDYIRTTLDQDTNSSASAKAAGAAKVEIFGRDRAIEQLKKELTKTREQCHRLEHQADNVIMTMSVYGIPLPEDVSTSGGPGLAIALAEFLWARFPPVVSPAVAITLFADTAPAQPVVIASPFQPVPTNAAAHVISAALTPANDVDFYSDLPINPALYEHLVEVDAPLHPVPSGSNLTAVEKDKLPIYLE</sequence>
<dbReference type="HOGENOM" id="CLU_035069_0_0_1"/>
<feature type="compositionally biased region" description="Polar residues" evidence="1">
    <location>
        <begin position="36"/>
        <end position="47"/>
    </location>
</feature>
<dbReference type="EMBL" id="CAOJ01008410">
    <property type="protein sequence ID" value="CCO31574.1"/>
    <property type="molecule type" value="Genomic_DNA"/>
</dbReference>